<evidence type="ECO:0000313" key="5">
    <source>
        <dbReference type="Proteomes" id="UP001595935"/>
    </source>
</evidence>
<comment type="caution">
    <text evidence="4">The sequence shown here is derived from an EMBL/GenBank/DDBJ whole genome shotgun (WGS) entry which is preliminary data.</text>
</comment>
<evidence type="ECO:0000256" key="1">
    <source>
        <dbReference type="SAM" id="Coils"/>
    </source>
</evidence>
<evidence type="ECO:0000313" key="4">
    <source>
        <dbReference type="EMBL" id="MFC4746899.1"/>
    </source>
</evidence>
<feature type="domain" description="Competence protein CoiA-like N-terminal" evidence="3">
    <location>
        <begin position="35"/>
        <end position="69"/>
    </location>
</feature>
<sequence>MRCDFGSYIHNLIVIISTMQHAIDISGKKITAAYSGQRAVCDFCKKEVIGKCGEIYIWHWQHVHNADCDLWKEGETEWHRAWKNKFPFDWQETIIEKNSEKHIADIFTPNGIVIEFQNSTISSSTIVEREQFYQKMVWVINAQTFKDNLITENKSDKQLAEIELRYLTQRSLLSKHNSVGLQNLKKKQNTLTFEIQSREDALEDLQSVTDLFKSYNKNAETFAEQIIVIWQSENLFVDSSLIEIISDDTIPTKKTFFRLLGDLKRNKHFLSAALENSVELEELSKERKEILTELENLKPALKEELKSVAAQHLNLEVEIAQLKREISFLKLENAQNDGEYQELKTSIDNYINTNLKKLETDFDEQRNRILIDKDKLTLSWKRERKSWASAAAPIFFDIGDGKLLYKHPDNKVSIVKVCDFISKYNPAAT</sequence>
<accession>A0ABV9P9N6</accession>
<feature type="coiled-coil region" evidence="1">
    <location>
        <begin position="291"/>
        <end position="339"/>
    </location>
</feature>
<keyword evidence="1" id="KW-0175">Coiled coil</keyword>
<name>A0ABV9P9N6_9FLAO</name>
<dbReference type="Proteomes" id="UP001595935">
    <property type="component" value="Unassembled WGS sequence"/>
</dbReference>
<reference evidence="5" key="1">
    <citation type="journal article" date="2019" name="Int. J. Syst. Evol. Microbiol.">
        <title>The Global Catalogue of Microorganisms (GCM) 10K type strain sequencing project: providing services to taxonomists for standard genome sequencing and annotation.</title>
        <authorList>
            <consortium name="The Broad Institute Genomics Platform"/>
            <consortium name="The Broad Institute Genome Sequencing Center for Infectious Disease"/>
            <person name="Wu L."/>
            <person name="Ma J."/>
        </authorList>
    </citation>
    <scope>NUCLEOTIDE SEQUENCE [LARGE SCALE GENOMIC DNA]</scope>
    <source>
        <strain evidence="5">WYCCWR 13023</strain>
    </source>
</reference>
<dbReference type="RefSeq" id="WP_213255938.1">
    <property type="nucleotide sequence ID" value="NZ_JAGYWA010000002.1"/>
</dbReference>
<feature type="domain" description="Competence protein CoiA nuclease-like" evidence="2">
    <location>
        <begin position="104"/>
        <end position="148"/>
    </location>
</feature>
<dbReference type="Pfam" id="PF25164">
    <property type="entry name" value="CoiA_N"/>
    <property type="match status" value="1"/>
</dbReference>
<proteinExistence type="predicted"/>
<dbReference type="Pfam" id="PF06054">
    <property type="entry name" value="CoiA_nuc"/>
    <property type="match status" value="1"/>
</dbReference>
<gene>
    <name evidence="4" type="ORF">ACFO5S_05555</name>
</gene>
<protein>
    <submittedName>
        <fullName evidence="4">Competence protein CoiA family protein</fullName>
    </submittedName>
</protein>
<dbReference type="InterPro" id="IPR010330">
    <property type="entry name" value="CoiA_nuc"/>
</dbReference>
<dbReference type="InterPro" id="IPR057253">
    <property type="entry name" value="CoiA-like_N"/>
</dbReference>
<evidence type="ECO:0000259" key="3">
    <source>
        <dbReference type="Pfam" id="PF25164"/>
    </source>
</evidence>
<organism evidence="4 5">
    <name type="scientific">Flavobacterium branchiicola</name>
    <dbReference type="NCBI Taxonomy" id="1114875"/>
    <lineage>
        <taxon>Bacteria</taxon>
        <taxon>Pseudomonadati</taxon>
        <taxon>Bacteroidota</taxon>
        <taxon>Flavobacteriia</taxon>
        <taxon>Flavobacteriales</taxon>
        <taxon>Flavobacteriaceae</taxon>
        <taxon>Flavobacterium</taxon>
    </lineage>
</organism>
<evidence type="ECO:0000259" key="2">
    <source>
        <dbReference type="Pfam" id="PF06054"/>
    </source>
</evidence>
<keyword evidence="5" id="KW-1185">Reference proteome</keyword>
<dbReference type="EMBL" id="JBHSGV010000002">
    <property type="protein sequence ID" value="MFC4746899.1"/>
    <property type="molecule type" value="Genomic_DNA"/>
</dbReference>